<feature type="compositionally biased region" description="Low complexity" evidence="1">
    <location>
        <begin position="37"/>
        <end position="46"/>
    </location>
</feature>
<dbReference type="Gene3D" id="3.30.160.60">
    <property type="entry name" value="Classic Zinc Finger"/>
    <property type="match status" value="1"/>
</dbReference>
<dbReference type="OrthoDB" id="2538461at2759"/>
<feature type="region of interest" description="Disordered" evidence="1">
    <location>
        <begin position="162"/>
        <end position="309"/>
    </location>
</feature>
<sequence length="309" mass="34909">MFKRAHKELAKNAIYTDVMPTGDDDDMAEIEALAQFSDSGSDSDSSSSDDDISSEEDAKLEDYIMKYERSLKDEKTKTKGKASAGNGSGSDEKSGSSDDDDEVDGEGEVEEEEEEEEQDQEEDTHFRCKVCPKKILKNKTMVEVHLKGHEHKTNLRLYKRALKEERTKEEIEKLKAKNQKKREKSLKKKEERKAAQKQKLKEKKKRQWERKMASMATTGSAISGSPSIKEKKEEKLIERSNSKAKNNPERQIIGPEETVGNIVKAGKMGTKEVTNELRGNGRSDSFGSSNTSSNDKRRKPPNKKQKTKA</sequence>
<dbReference type="EMBL" id="MCFF01000010">
    <property type="protein sequence ID" value="ORZ22773.1"/>
    <property type="molecule type" value="Genomic_DNA"/>
</dbReference>
<feature type="compositionally biased region" description="Basic residues" evidence="1">
    <location>
        <begin position="296"/>
        <end position="309"/>
    </location>
</feature>
<gene>
    <name evidence="2" type="ORF">BCR41DRAFT_349653</name>
</gene>
<feature type="compositionally biased region" description="Polar residues" evidence="1">
    <location>
        <begin position="215"/>
        <end position="226"/>
    </location>
</feature>
<comment type="caution">
    <text evidence="2">The sequence shown here is derived from an EMBL/GenBank/DDBJ whole genome shotgun (WGS) entry which is preliminary data.</text>
</comment>
<evidence type="ECO:0000256" key="1">
    <source>
        <dbReference type="SAM" id="MobiDB-lite"/>
    </source>
</evidence>
<organism evidence="2 3">
    <name type="scientific">Lobosporangium transversale</name>
    <dbReference type="NCBI Taxonomy" id="64571"/>
    <lineage>
        <taxon>Eukaryota</taxon>
        <taxon>Fungi</taxon>
        <taxon>Fungi incertae sedis</taxon>
        <taxon>Mucoromycota</taxon>
        <taxon>Mortierellomycotina</taxon>
        <taxon>Mortierellomycetes</taxon>
        <taxon>Mortierellales</taxon>
        <taxon>Mortierellaceae</taxon>
        <taxon>Lobosporangium</taxon>
    </lineage>
</organism>
<feature type="compositionally biased region" description="Basic and acidic residues" evidence="1">
    <location>
        <begin position="56"/>
        <end position="77"/>
    </location>
</feature>
<feature type="compositionally biased region" description="Basic residues" evidence="1">
    <location>
        <begin position="176"/>
        <end position="187"/>
    </location>
</feature>
<keyword evidence="3" id="KW-1185">Reference proteome</keyword>
<evidence type="ECO:0000313" key="3">
    <source>
        <dbReference type="Proteomes" id="UP000193648"/>
    </source>
</evidence>
<feature type="compositionally biased region" description="Basic residues" evidence="1">
    <location>
        <begin position="195"/>
        <end position="208"/>
    </location>
</feature>
<dbReference type="InParanoid" id="A0A1Y2GXK8"/>
<feature type="compositionally biased region" description="Low complexity" evidence="1">
    <location>
        <begin position="283"/>
        <end position="293"/>
    </location>
</feature>
<dbReference type="InterPro" id="IPR036236">
    <property type="entry name" value="Znf_C2H2_sf"/>
</dbReference>
<dbReference type="Proteomes" id="UP000193648">
    <property type="component" value="Unassembled WGS sequence"/>
</dbReference>
<dbReference type="GeneID" id="33565350"/>
<dbReference type="AlphaFoldDB" id="A0A1Y2GXK8"/>
<reference evidence="2 3" key="1">
    <citation type="submission" date="2016-07" db="EMBL/GenBank/DDBJ databases">
        <title>Pervasive Adenine N6-methylation of Active Genes in Fungi.</title>
        <authorList>
            <consortium name="DOE Joint Genome Institute"/>
            <person name="Mondo S.J."/>
            <person name="Dannebaum R.O."/>
            <person name="Kuo R.C."/>
            <person name="Labutti K."/>
            <person name="Haridas S."/>
            <person name="Kuo A."/>
            <person name="Salamov A."/>
            <person name="Ahrendt S.R."/>
            <person name="Lipzen A."/>
            <person name="Sullivan W."/>
            <person name="Andreopoulos W.B."/>
            <person name="Clum A."/>
            <person name="Lindquist E."/>
            <person name="Daum C."/>
            <person name="Ramamoorthy G.K."/>
            <person name="Gryganskyi A."/>
            <person name="Culley D."/>
            <person name="Magnuson J.K."/>
            <person name="James T.Y."/>
            <person name="O'Malley M.A."/>
            <person name="Stajich J.E."/>
            <person name="Spatafora J.W."/>
            <person name="Visel A."/>
            <person name="Grigoriev I.V."/>
        </authorList>
    </citation>
    <scope>NUCLEOTIDE SEQUENCE [LARGE SCALE GENOMIC DNA]</scope>
    <source>
        <strain evidence="2 3">NRRL 3116</strain>
    </source>
</reference>
<feature type="compositionally biased region" description="Basic and acidic residues" evidence="1">
    <location>
        <begin position="162"/>
        <end position="175"/>
    </location>
</feature>
<accession>A0A1Y2GXK8</accession>
<feature type="region of interest" description="Disordered" evidence="1">
    <location>
        <begin position="32"/>
        <end position="130"/>
    </location>
</feature>
<evidence type="ECO:0000313" key="2">
    <source>
        <dbReference type="EMBL" id="ORZ22773.1"/>
    </source>
</evidence>
<dbReference type="SUPFAM" id="SSF57667">
    <property type="entry name" value="beta-beta-alpha zinc fingers"/>
    <property type="match status" value="1"/>
</dbReference>
<feature type="compositionally biased region" description="Basic and acidic residues" evidence="1">
    <location>
        <begin position="269"/>
        <end position="281"/>
    </location>
</feature>
<name>A0A1Y2GXK8_9FUNG</name>
<feature type="compositionally biased region" description="Acidic residues" evidence="1">
    <location>
        <begin position="97"/>
        <end position="122"/>
    </location>
</feature>
<proteinExistence type="predicted"/>
<protein>
    <submittedName>
        <fullName evidence="2">Uncharacterized protein</fullName>
    </submittedName>
</protein>
<feature type="compositionally biased region" description="Basic and acidic residues" evidence="1">
    <location>
        <begin position="228"/>
        <end position="241"/>
    </location>
</feature>
<dbReference type="RefSeq" id="XP_021883327.1">
    <property type="nucleotide sequence ID" value="XM_022023506.1"/>
</dbReference>
<dbReference type="STRING" id="64571.A0A1Y2GXK8"/>